<dbReference type="InterPro" id="IPR018136">
    <property type="entry name" value="Aconitase_4Fe-4S_BS"/>
</dbReference>
<dbReference type="FunFam" id="3.30.499.10:FF:000007">
    <property type="entry name" value="3-isopropylmalate dehydratase large subunit"/>
    <property type="match status" value="1"/>
</dbReference>
<dbReference type="GO" id="GO:0051539">
    <property type="term" value="F:4 iron, 4 sulfur cluster binding"/>
    <property type="evidence" value="ECO:0007669"/>
    <property type="project" value="UniProtKB-KW"/>
</dbReference>
<dbReference type="GO" id="GO:0003861">
    <property type="term" value="F:3-isopropylmalate dehydratase activity"/>
    <property type="evidence" value="ECO:0007669"/>
    <property type="project" value="UniProtKB-UniRule"/>
</dbReference>
<accession>A0A8J2ZXV3</accession>
<dbReference type="PROSITE" id="PS01244">
    <property type="entry name" value="ACONITASE_2"/>
    <property type="match status" value="1"/>
</dbReference>
<keyword evidence="8 13" id="KW-0408">Iron</keyword>
<dbReference type="GO" id="GO:0009098">
    <property type="term" value="P:L-leucine biosynthetic process"/>
    <property type="evidence" value="ECO:0007669"/>
    <property type="project" value="UniProtKB-UniRule"/>
</dbReference>
<feature type="binding site" evidence="13">
    <location>
        <position position="407"/>
    </location>
    <ligand>
        <name>[4Fe-4S] cluster</name>
        <dbReference type="ChEBI" id="CHEBI:49883"/>
    </ligand>
</feature>
<dbReference type="InterPro" id="IPR015931">
    <property type="entry name" value="Acnase/IPM_dHydase_lsu_aba_1/3"/>
</dbReference>
<reference evidence="15" key="2">
    <citation type="submission" date="2020-09" db="EMBL/GenBank/DDBJ databases">
        <authorList>
            <person name="Sun Q."/>
            <person name="Zhou Y."/>
        </authorList>
    </citation>
    <scope>NUCLEOTIDE SEQUENCE</scope>
    <source>
        <strain evidence="15">CGMCC 1.12777</strain>
    </source>
</reference>
<protein>
    <recommendedName>
        <fullName evidence="13">3-isopropylmalate dehydratase large subunit</fullName>
        <ecNumber evidence="13">4.2.1.33</ecNumber>
    </recommendedName>
    <alternativeName>
        <fullName evidence="13">Alpha-IPM isomerase</fullName>
        <shortName evidence="13">IPMI</shortName>
    </alternativeName>
    <alternativeName>
        <fullName evidence="13">Isopropylmalate isomerase</fullName>
    </alternativeName>
</protein>
<evidence type="ECO:0000313" key="15">
    <source>
        <dbReference type="EMBL" id="GGH84450.1"/>
    </source>
</evidence>
<feature type="domain" description="Aconitase/3-isopropylmalate dehydratase large subunit alpha/beta/alpha" evidence="14">
    <location>
        <begin position="8"/>
        <end position="457"/>
    </location>
</feature>
<dbReference type="PANTHER" id="PTHR43822">
    <property type="entry name" value="HOMOACONITASE, MITOCHONDRIAL-RELATED"/>
    <property type="match status" value="1"/>
</dbReference>
<feature type="binding site" evidence="13">
    <location>
        <position position="347"/>
    </location>
    <ligand>
        <name>[4Fe-4S] cluster</name>
        <dbReference type="ChEBI" id="CHEBI:49883"/>
    </ligand>
</feature>
<comment type="pathway">
    <text evidence="3 13">Amino-acid biosynthesis; L-leucine biosynthesis; L-leucine from 3-methyl-2-oxobutanoate: step 2/4.</text>
</comment>
<keyword evidence="4 13" id="KW-0432">Leucine biosynthesis</keyword>
<dbReference type="AlphaFoldDB" id="A0A8J2ZXV3"/>
<dbReference type="NCBIfam" id="NF009116">
    <property type="entry name" value="PRK12466.1"/>
    <property type="match status" value="1"/>
</dbReference>
<comment type="subunit">
    <text evidence="13">Heterodimer of LeuC and LeuD.</text>
</comment>
<comment type="catalytic activity">
    <reaction evidence="1 13">
        <text>(2R,3S)-3-isopropylmalate = (2S)-2-isopropylmalate</text>
        <dbReference type="Rhea" id="RHEA:32287"/>
        <dbReference type="ChEBI" id="CHEBI:1178"/>
        <dbReference type="ChEBI" id="CHEBI:35121"/>
        <dbReference type="EC" id="4.2.1.33"/>
    </reaction>
</comment>
<evidence type="ECO:0000256" key="13">
    <source>
        <dbReference type="HAMAP-Rule" id="MF_01026"/>
    </source>
</evidence>
<evidence type="ECO:0000313" key="16">
    <source>
        <dbReference type="Proteomes" id="UP000656813"/>
    </source>
</evidence>
<evidence type="ECO:0000256" key="8">
    <source>
        <dbReference type="ARBA" id="ARBA00023004"/>
    </source>
</evidence>
<evidence type="ECO:0000256" key="10">
    <source>
        <dbReference type="ARBA" id="ARBA00023239"/>
    </source>
</evidence>
<dbReference type="GO" id="GO:0046872">
    <property type="term" value="F:metal ion binding"/>
    <property type="evidence" value="ECO:0007669"/>
    <property type="project" value="UniProtKB-KW"/>
</dbReference>
<evidence type="ECO:0000259" key="14">
    <source>
        <dbReference type="Pfam" id="PF00330"/>
    </source>
</evidence>
<feature type="binding site" evidence="13">
    <location>
        <position position="410"/>
    </location>
    <ligand>
        <name>[4Fe-4S] cluster</name>
        <dbReference type="ChEBI" id="CHEBI:49883"/>
    </ligand>
</feature>
<keyword evidence="11 13" id="KW-0100">Branched-chain amino acid biosynthesis</keyword>
<dbReference type="SUPFAM" id="SSF53732">
    <property type="entry name" value="Aconitase iron-sulfur domain"/>
    <property type="match status" value="1"/>
</dbReference>
<keyword evidence="10 13" id="KW-0456">Lyase</keyword>
<comment type="caution">
    <text evidence="15">The sequence shown here is derived from an EMBL/GenBank/DDBJ whole genome shotgun (WGS) entry which is preliminary data.</text>
</comment>
<comment type="similarity">
    <text evidence="13">Belongs to the aconitase/IPM isomerase family. LeuC type 1 subfamily.</text>
</comment>
<dbReference type="PANTHER" id="PTHR43822:SF9">
    <property type="entry name" value="3-ISOPROPYLMALATE DEHYDRATASE"/>
    <property type="match status" value="1"/>
</dbReference>
<dbReference type="Pfam" id="PF00330">
    <property type="entry name" value="Aconitase"/>
    <property type="match status" value="1"/>
</dbReference>
<evidence type="ECO:0000256" key="3">
    <source>
        <dbReference type="ARBA" id="ARBA00004729"/>
    </source>
</evidence>
<dbReference type="InterPro" id="IPR033941">
    <property type="entry name" value="IPMI_cat"/>
</dbReference>
<evidence type="ECO:0000256" key="5">
    <source>
        <dbReference type="ARBA" id="ARBA00022485"/>
    </source>
</evidence>
<evidence type="ECO:0000256" key="11">
    <source>
        <dbReference type="ARBA" id="ARBA00023304"/>
    </source>
</evidence>
<dbReference type="Proteomes" id="UP000656813">
    <property type="component" value="Unassembled WGS sequence"/>
</dbReference>
<comment type="cofactor">
    <cofactor evidence="13">
        <name>[4Fe-4S] cluster</name>
        <dbReference type="ChEBI" id="CHEBI:49883"/>
    </cofactor>
    <text evidence="13">Binds 1 [4Fe-4S] cluster per subunit.</text>
</comment>
<keyword evidence="6 13" id="KW-0028">Amino-acid biosynthesis</keyword>
<dbReference type="EMBL" id="BMFV01000022">
    <property type="protein sequence ID" value="GGH84450.1"/>
    <property type="molecule type" value="Genomic_DNA"/>
</dbReference>
<dbReference type="EC" id="4.2.1.33" evidence="13"/>
<evidence type="ECO:0000256" key="2">
    <source>
        <dbReference type="ARBA" id="ARBA00002695"/>
    </source>
</evidence>
<dbReference type="PRINTS" id="PR00415">
    <property type="entry name" value="ACONITASE"/>
</dbReference>
<dbReference type="InterPro" id="IPR050067">
    <property type="entry name" value="IPM_dehydratase_rel_enz"/>
</dbReference>
<dbReference type="InterPro" id="IPR036008">
    <property type="entry name" value="Aconitase_4Fe-4S_dom"/>
</dbReference>
<dbReference type="Gene3D" id="3.30.499.10">
    <property type="entry name" value="Aconitase, domain 3"/>
    <property type="match status" value="2"/>
</dbReference>
<reference evidence="15" key="1">
    <citation type="journal article" date="2014" name="Int. J. Syst. Evol. Microbiol.">
        <title>Complete genome sequence of Corynebacterium casei LMG S-19264T (=DSM 44701T), isolated from a smear-ripened cheese.</title>
        <authorList>
            <consortium name="US DOE Joint Genome Institute (JGI-PGF)"/>
            <person name="Walter F."/>
            <person name="Albersmeier A."/>
            <person name="Kalinowski J."/>
            <person name="Ruckert C."/>
        </authorList>
    </citation>
    <scope>NUCLEOTIDE SEQUENCE</scope>
    <source>
        <strain evidence="15">CGMCC 1.12777</strain>
    </source>
</reference>
<dbReference type="PROSITE" id="PS00450">
    <property type="entry name" value="ACONITASE_1"/>
    <property type="match status" value="1"/>
</dbReference>
<name>A0A8J2ZXV3_9BACL</name>
<dbReference type="GO" id="GO:0003994">
    <property type="term" value="F:aconitate hydratase activity"/>
    <property type="evidence" value="ECO:0007669"/>
    <property type="project" value="UniProtKB-EC"/>
</dbReference>
<gene>
    <name evidence="13 15" type="primary">leuC</name>
    <name evidence="15" type="ORF">GCM10007096_27550</name>
</gene>
<dbReference type="NCBIfam" id="NF004016">
    <property type="entry name" value="PRK05478.1"/>
    <property type="match status" value="1"/>
</dbReference>
<evidence type="ECO:0000256" key="12">
    <source>
        <dbReference type="ARBA" id="ARBA00023501"/>
    </source>
</evidence>
<comment type="catalytic activity">
    <reaction evidence="12">
        <text>citrate = D-threo-isocitrate</text>
        <dbReference type="Rhea" id="RHEA:10336"/>
        <dbReference type="ChEBI" id="CHEBI:15562"/>
        <dbReference type="ChEBI" id="CHEBI:16947"/>
        <dbReference type="EC" id="4.2.1.3"/>
    </reaction>
</comment>
<comment type="function">
    <text evidence="2 13">Catalyzes the isomerization between 2-isopropylmalate and 3-isopropylmalate, via the formation of 2-isopropylmaleate.</text>
</comment>
<evidence type="ECO:0000256" key="7">
    <source>
        <dbReference type="ARBA" id="ARBA00022723"/>
    </source>
</evidence>
<evidence type="ECO:0000256" key="9">
    <source>
        <dbReference type="ARBA" id="ARBA00023014"/>
    </source>
</evidence>
<evidence type="ECO:0000256" key="1">
    <source>
        <dbReference type="ARBA" id="ARBA00000491"/>
    </source>
</evidence>
<keyword evidence="5 13" id="KW-0004">4Fe-4S</keyword>
<dbReference type="RefSeq" id="WP_188497959.1">
    <property type="nucleotide sequence ID" value="NZ_BMFV01000022.1"/>
</dbReference>
<evidence type="ECO:0000256" key="4">
    <source>
        <dbReference type="ARBA" id="ARBA00022430"/>
    </source>
</evidence>
<keyword evidence="7 13" id="KW-0479">Metal-binding</keyword>
<keyword evidence="16" id="KW-1185">Reference proteome</keyword>
<dbReference type="HAMAP" id="MF_01026">
    <property type="entry name" value="LeuC_type1"/>
    <property type="match status" value="1"/>
</dbReference>
<dbReference type="UniPathway" id="UPA00048">
    <property type="reaction ID" value="UER00071"/>
</dbReference>
<dbReference type="InterPro" id="IPR004430">
    <property type="entry name" value="3-IsopropMal_deHydase_lsu"/>
</dbReference>
<dbReference type="InterPro" id="IPR001030">
    <property type="entry name" value="Acoase/IPM_deHydtase_lsu_aba"/>
</dbReference>
<proteinExistence type="inferred from homology"/>
<dbReference type="CDD" id="cd01583">
    <property type="entry name" value="IPMI"/>
    <property type="match status" value="1"/>
</dbReference>
<keyword evidence="9 13" id="KW-0411">Iron-sulfur</keyword>
<evidence type="ECO:0000256" key="6">
    <source>
        <dbReference type="ARBA" id="ARBA00022605"/>
    </source>
</evidence>
<organism evidence="15 16">
    <name type="scientific">Pullulanibacillus pueri</name>
    <dbReference type="NCBI Taxonomy" id="1437324"/>
    <lineage>
        <taxon>Bacteria</taxon>
        <taxon>Bacillati</taxon>
        <taxon>Bacillota</taxon>
        <taxon>Bacilli</taxon>
        <taxon>Bacillales</taxon>
        <taxon>Sporolactobacillaceae</taxon>
        <taxon>Pullulanibacillus</taxon>
    </lineage>
</organism>
<sequence length="472" mass="51148">MKPKTIVEKIWERHVVHEEQGKPNLLYIDLHLVHEVTSPQAFEGLRMNGRKVRRPDLTYATVDHNVPTKHRNVISDEVSKKQMTTLQQNCKEFGIPLADINHPDQGIVHVIGPQLGLTQPGKTIVCGDSHTSTHGAFGALAFGIGTSEVEHVLATQTIWQAKPKTMQVKVNGTLGLGVTAKDLILAIIAKFGVKVGTGYVMEYTGEAIRNLSMEERMTVCNMSIEAGARAGLISPDQTTYEFLKGKRYVPEGDAYLEAVEKWEEFATDEGAVYDRTIEIDAAEIEPQVTWGTNPSMGGPVSGQVPDPSHYEKQNDRAAIAQALDYMGLAPGTPIESITIDHVFIGSCTNARLSDLRAAAEVVKGRKVHSNVNAIVVPGSQSVKSAAEAEGLDKIFTEAGFEWRSAGCSMCLAMNDDVLMPGDRCASTSNRNFEGRQGNGARTHLVSPAMAAAAAIAGHFVDVRTFSNNPVFS</sequence>
<dbReference type="NCBIfam" id="TIGR00170">
    <property type="entry name" value="leuC"/>
    <property type="match status" value="1"/>
</dbReference>